<dbReference type="Pfam" id="PF02909">
    <property type="entry name" value="TetR_C_1"/>
    <property type="match status" value="1"/>
</dbReference>
<dbReference type="GO" id="GO:0045892">
    <property type="term" value="P:negative regulation of DNA-templated transcription"/>
    <property type="evidence" value="ECO:0007669"/>
    <property type="project" value="InterPro"/>
</dbReference>
<dbReference type="Gene3D" id="1.10.357.10">
    <property type="entry name" value="Tetracycline Repressor, domain 2"/>
    <property type="match status" value="1"/>
</dbReference>
<comment type="caution">
    <text evidence="4">The sequence shown here is derived from an EMBL/GenBank/DDBJ whole genome shotgun (WGS) entry which is preliminary data.</text>
</comment>
<evidence type="ECO:0000313" key="4">
    <source>
        <dbReference type="EMBL" id="MBB5937868.1"/>
    </source>
</evidence>
<accession>A0A7W9QCQ8</accession>
<evidence type="ECO:0000256" key="2">
    <source>
        <dbReference type="ARBA" id="ARBA00023163"/>
    </source>
</evidence>
<keyword evidence="2" id="KW-0804">Transcription</keyword>
<dbReference type="InterPro" id="IPR036271">
    <property type="entry name" value="Tet_transcr_reg_TetR-rel_C_sf"/>
</dbReference>
<reference evidence="4 5" key="1">
    <citation type="submission" date="2020-08" db="EMBL/GenBank/DDBJ databases">
        <title>Genomic Encyclopedia of Type Strains, Phase III (KMG-III): the genomes of soil and plant-associated and newly described type strains.</title>
        <authorList>
            <person name="Whitman W."/>
        </authorList>
    </citation>
    <scope>NUCLEOTIDE SEQUENCE [LARGE SCALE GENOMIC DNA]</scope>
    <source>
        <strain evidence="4 5">CECT 8305</strain>
    </source>
</reference>
<proteinExistence type="predicted"/>
<evidence type="ECO:0000259" key="3">
    <source>
        <dbReference type="Pfam" id="PF02909"/>
    </source>
</evidence>
<dbReference type="Gene3D" id="1.10.10.60">
    <property type="entry name" value="Homeodomain-like"/>
    <property type="match status" value="1"/>
</dbReference>
<evidence type="ECO:0000313" key="5">
    <source>
        <dbReference type="Proteomes" id="UP000588098"/>
    </source>
</evidence>
<sequence>MRRLAIALDSTAMAVYHHVRDKDELLTLVLEHVARNLPRPALPHEPRERLMAACTLMHQAFTDNPWVVPIVARGDLVGVSAIWMTEEIVAALVSLGLSDERAFWTHQTIWYFTAGQVMSTVPRPDLNLGAGAHEPSREQPPHSIEVATADRDAATFPHLSKLAGRSRQLEAAYTYRMGVEHVLDGALAQRGYGTQPASRER</sequence>
<evidence type="ECO:0000256" key="1">
    <source>
        <dbReference type="ARBA" id="ARBA00023015"/>
    </source>
</evidence>
<dbReference type="AlphaFoldDB" id="A0A7W9QCQ8"/>
<gene>
    <name evidence="4" type="ORF">FHS42_004952</name>
</gene>
<dbReference type="InterPro" id="IPR004111">
    <property type="entry name" value="Repressor_TetR_C"/>
</dbReference>
<feature type="domain" description="Tetracycline repressor TetR C-terminal" evidence="3">
    <location>
        <begin position="42"/>
        <end position="188"/>
    </location>
</feature>
<keyword evidence="5" id="KW-1185">Reference proteome</keyword>
<protein>
    <submittedName>
        <fullName evidence="4">AcrR family transcriptional regulator</fullName>
    </submittedName>
</protein>
<dbReference type="SUPFAM" id="SSF48498">
    <property type="entry name" value="Tetracyclin repressor-like, C-terminal domain"/>
    <property type="match status" value="1"/>
</dbReference>
<dbReference type="Proteomes" id="UP000588098">
    <property type="component" value="Unassembled WGS sequence"/>
</dbReference>
<organism evidence="4 5">
    <name type="scientific">Streptomyces zagrosensis</name>
    <dbReference type="NCBI Taxonomy" id="1042984"/>
    <lineage>
        <taxon>Bacteria</taxon>
        <taxon>Bacillati</taxon>
        <taxon>Actinomycetota</taxon>
        <taxon>Actinomycetes</taxon>
        <taxon>Kitasatosporales</taxon>
        <taxon>Streptomycetaceae</taxon>
        <taxon>Streptomyces</taxon>
    </lineage>
</organism>
<keyword evidence="1" id="KW-0805">Transcription regulation</keyword>
<name>A0A7W9QCQ8_9ACTN</name>
<dbReference type="EMBL" id="JACHJL010000013">
    <property type="protein sequence ID" value="MBB5937868.1"/>
    <property type="molecule type" value="Genomic_DNA"/>
</dbReference>